<dbReference type="OrthoDB" id="9803907at2"/>
<keyword evidence="3" id="KW-0436">Ligase</keyword>
<name>A0A0Q9YLI2_9GAMM</name>
<sequence>MTLNFEIAHNACIQNQFYYLAIIKALAKNDYIIGQWNMNANITKRKEQPNLPINAKLYYQTALDLGLPVHFYSDEHCMQVKLENKYYYFKGSITPLNLRSDSFVSDNKAVMNKLLKDVGIPVANAALVSREDFNKSTWGIGNLKFPLVAKPTSFTFGGMDVLCNIKNYELLEKHLAFCFEMHEFVSVEEFHGGLRSYRALLLDNKVIGLLERIPARVFGDGVHNISELMAIENERRKPYIGKVSIDELSVNEEYAIRMEELGITLETVPKKGETVMLCYCSNALWGGTMEALDISLICEENIDLICRAAKRLNLKLVGFDLACEDISKPIEQPGSTGIIIESNSNPDISIHENPLYGEANRVSLKIFESILKRHPKLYAKLWWKHFK</sequence>
<evidence type="ECO:0000313" key="4">
    <source>
        <dbReference type="EMBL" id="MCS5709574.1"/>
    </source>
</evidence>
<reference evidence="4" key="2">
    <citation type="journal article" date="2016" name="Genome Announc.">
        <title>Draft Genome Sequences of Two Novel Amoeba-Resistant Intranuclear Bacteria, 'Candidatus Berkiella cookevillensis' and 'Candidatus Berkiella aquae'.</title>
        <authorList>
            <person name="Mehari Y.T."/>
            <person name="Arivett B.A."/>
            <person name="Farone A.L."/>
            <person name="Gunderson J.H."/>
            <person name="Farone M.B."/>
        </authorList>
    </citation>
    <scope>NUCLEOTIDE SEQUENCE</scope>
    <source>
        <strain evidence="4">CC99</strain>
    </source>
</reference>
<keyword evidence="1" id="KW-0547">Nucleotide-binding</keyword>
<comment type="caution">
    <text evidence="3">The sequence shown here is derived from an EMBL/GenBank/DDBJ whole genome shotgun (WGS) entry which is preliminary data.</text>
</comment>
<feature type="domain" description="ATP-grasp" evidence="2">
    <location>
        <begin position="112"/>
        <end position="375"/>
    </location>
</feature>
<accession>A0A0Q9YLI2</accession>
<proteinExistence type="predicted"/>
<evidence type="ECO:0000259" key="2">
    <source>
        <dbReference type="PROSITE" id="PS50975"/>
    </source>
</evidence>
<keyword evidence="1" id="KW-0067">ATP-binding</keyword>
<reference evidence="3" key="1">
    <citation type="submission" date="2015-09" db="EMBL/GenBank/DDBJ databases">
        <title>Draft Genome Sequences of Two Novel Amoeba-resistant Intranuclear Bacteria, Candidatus Berkiella cookevillensis and Candidatus Berkiella aquae.</title>
        <authorList>
            <person name="Mehari Y.T."/>
            <person name="Arivett B.A."/>
            <person name="Farone A.L."/>
            <person name="Gunderson J.H."/>
            <person name="Farone M.B."/>
        </authorList>
    </citation>
    <scope>NUCLEOTIDE SEQUENCE [LARGE SCALE GENOMIC DNA]</scope>
    <source>
        <strain evidence="3">CC99</strain>
    </source>
</reference>
<dbReference type="STRING" id="437022.CC99x_02085"/>
<dbReference type="EC" id="6.3.2.29" evidence="3"/>
<dbReference type="Gene3D" id="3.30.1490.20">
    <property type="entry name" value="ATP-grasp fold, A domain"/>
    <property type="match status" value="1"/>
</dbReference>
<dbReference type="InterPro" id="IPR011761">
    <property type="entry name" value="ATP-grasp"/>
</dbReference>
<evidence type="ECO:0000256" key="1">
    <source>
        <dbReference type="PROSITE-ProRule" id="PRU00409"/>
    </source>
</evidence>
<dbReference type="GO" id="GO:0005524">
    <property type="term" value="F:ATP binding"/>
    <property type="evidence" value="ECO:0007669"/>
    <property type="project" value="UniProtKB-UniRule"/>
</dbReference>
<dbReference type="PROSITE" id="PS50975">
    <property type="entry name" value="ATP_GRASP"/>
    <property type="match status" value="1"/>
</dbReference>
<keyword evidence="5" id="KW-1185">Reference proteome</keyword>
<evidence type="ECO:0000313" key="5">
    <source>
        <dbReference type="Proteomes" id="UP000051494"/>
    </source>
</evidence>
<dbReference type="AlphaFoldDB" id="A0A0Q9YLI2"/>
<organism evidence="3">
    <name type="scientific">Candidatus Berkiella cookevillensis</name>
    <dbReference type="NCBI Taxonomy" id="437022"/>
    <lineage>
        <taxon>Bacteria</taxon>
        <taxon>Pseudomonadati</taxon>
        <taxon>Pseudomonadota</taxon>
        <taxon>Gammaproteobacteria</taxon>
        <taxon>Candidatus Berkiellales</taxon>
        <taxon>Candidatus Berkiellaceae</taxon>
        <taxon>Candidatus Berkiella</taxon>
    </lineage>
</organism>
<dbReference type="GO" id="GO:0071160">
    <property type="term" value="F:cyanophycin synthetase activity (L-aspartate-adding)"/>
    <property type="evidence" value="ECO:0007669"/>
    <property type="project" value="UniProtKB-EC"/>
</dbReference>
<dbReference type="InterPro" id="IPR013815">
    <property type="entry name" value="ATP_grasp_subdomain_1"/>
</dbReference>
<dbReference type="RefSeq" id="WP_057625185.1">
    <property type="nucleotide sequence ID" value="NZ_LKHV02000001.1"/>
</dbReference>
<dbReference type="EMBL" id="LKHV01000012">
    <property type="protein sequence ID" value="KRG17790.1"/>
    <property type="molecule type" value="Genomic_DNA"/>
</dbReference>
<evidence type="ECO:0000313" key="3">
    <source>
        <dbReference type="EMBL" id="KRG17790.1"/>
    </source>
</evidence>
<reference evidence="4" key="3">
    <citation type="submission" date="2021-06" db="EMBL/GenBank/DDBJ databases">
        <title>Genomic Description and Analysis of Intracellular Bacteria, Candidatus Berkiella cookevillensis and Candidatus Berkiella aquae.</title>
        <authorList>
            <person name="Kidane D.T."/>
            <person name="Mehari Y.T."/>
            <person name="Rice F.C."/>
            <person name="Arivett B.A."/>
            <person name="Farone A.L."/>
            <person name="Berk S.G."/>
            <person name="Farone M.B."/>
        </authorList>
    </citation>
    <scope>NUCLEOTIDE SEQUENCE</scope>
    <source>
        <strain evidence="4">CC99</strain>
    </source>
</reference>
<dbReference type="Proteomes" id="UP000051494">
    <property type="component" value="Unassembled WGS sequence"/>
</dbReference>
<dbReference type="Gene3D" id="3.30.470.20">
    <property type="entry name" value="ATP-grasp fold, B domain"/>
    <property type="match status" value="2"/>
</dbReference>
<dbReference type="GO" id="GO:0046872">
    <property type="term" value="F:metal ion binding"/>
    <property type="evidence" value="ECO:0007669"/>
    <property type="project" value="InterPro"/>
</dbReference>
<dbReference type="SUPFAM" id="SSF56059">
    <property type="entry name" value="Glutathione synthetase ATP-binding domain-like"/>
    <property type="match status" value="1"/>
</dbReference>
<gene>
    <name evidence="3" type="primary">cphA_2</name>
    <name evidence="4" type="ORF">CC99x_011775</name>
    <name evidence="3" type="ORF">CC99x_02085</name>
</gene>
<dbReference type="EMBL" id="LKHV02000001">
    <property type="protein sequence ID" value="MCS5709574.1"/>
    <property type="molecule type" value="Genomic_DNA"/>
</dbReference>
<protein>
    <submittedName>
        <fullName evidence="3">Cyanophycin synthetase</fullName>
        <ecNumber evidence="3">6.3.2.29</ecNumber>
    </submittedName>
    <submittedName>
        <fullName evidence="4">UDP-N-acetylmuramyl peptide synthase</fullName>
    </submittedName>
</protein>